<dbReference type="EMBL" id="JABFTP020000021">
    <property type="protein sequence ID" value="KAL3269864.1"/>
    <property type="molecule type" value="Genomic_DNA"/>
</dbReference>
<gene>
    <name evidence="2" type="ORF">HHI36_008921</name>
</gene>
<organism evidence="2 3">
    <name type="scientific">Cryptolaemus montrouzieri</name>
    <dbReference type="NCBI Taxonomy" id="559131"/>
    <lineage>
        <taxon>Eukaryota</taxon>
        <taxon>Metazoa</taxon>
        <taxon>Ecdysozoa</taxon>
        <taxon>Arthropoda</taxon>
        <taxon>Hexapoda</taxon>
        <taxon>Insecta</taxon>
        <taxon>Pterygota</taxon>
        <taxon>Neoptera</taxon>
        <taxon>Endopterygota</taxon>
        <taxon>Coleoptera</taxon>
        <taxon>Polyphaga</taxon>
        <taxon>Cucujiformia</taxon>
        <taxon>Coccinelloidea</taxon>
        <taxon>Coccinellidae</taxon>
        <taxon>Scymninae</taxon>
        <taxon>Scymnini</taxon>
        <taxon>Cryptolaemus</taxon>
    </lineage>
</organism>
<dbReference type="AlphaFoldDB" id="A0ABD2MTY0"/>
<evidence type="ECO:0000259" key="1">
    <source>
        <dbReference type="Pfam" id="PF00098"/>
    </source>
</evidence>
<protein>
    <recommendedName>
        <fullName evidence="1">CCHC-type domain-containing protein</fullName>
    </recommendedName>
</protein>
<keyword evidence="3" id="KW-1185">Reference proteome</keyword>
<dbReference type="Pfam" id="PF00098">
    <property type="entry name" value="zf-CCHC"/>
    <property type="match status" value="1"/>
</dbReference>
<dbReference type="InterPro" id="IPR001878">
    <property type="entry name" value="Znf_CCHC"/>
</dbReference>
<accession>A0ABD2MTY0</accession>
<sequence length="99" mass="11111">MKASIKDDAHSHRRQVFIKEDDIKKLPDVVTIECDGSINSIFFSTDNVMKCFKCGSVGHIAIDYSEPTQEPCATYISEKNAESTNMNTFLHPGKLNDNK</sequence>
<dbReference type="Proteomes" id="UP001516400">
    <property type="component" value="Unassembled WGS sequence"/>
</dbReference>
<comment type="caution">
    <text evidence="2">The sequence shown here is derived from an EMBL/GenBank/DDBJ whole genome shotgun (WGS) entry which is preliminary data.</text>
</comment>
<reference evidence="2 3" key="1">
    <citation type="journal article" date="2021" name="BMC Biol.">
        <title>Horizontally acquired antibacterial genes associated with adaptive radiation of ladybird beetles.</title>
        <authorList>
            <person name="Li H.S."/>
            <person name="Tang X.F."/>
            <person name="Huang Y.H."/>
            <person name="Xu Z.Y."/>
            <person name="Chen M.L."/>
            <person name="Du X.Y."/>
            <person name="Qiu B.Y."/>
            <person name="Chen P.T."/>
            <person name="Zhang W."/>
            <person name="Slipinski A."/>
            <person name="Escalona H.E."/>
            <person name="Waterhouse R.M."/>
            <person name="Zwick A."/>
            <person name="Pang H."/>
        </authorList>
    </citation>
    <scope>NUCLEOTIDE SEQUENCE [LARGE SCALE GENOMIC DNA]</scope>
    <source>
        <strain evidence="2">SYSU2018</strain>
    </source>
</reference>
<proteinExistence type="predicted"/>
<feature type="domain" description="CCHC-type" evidence="1">
    <location>
        <begin position="50"/>
        <end position="63"/>
    </location>
</feature>
<name>A0ABD2MTY0_9CUCU</name>
<dbReference type="InterPro" id="IPR036875">
    <property type="entry name" value="Znf_CCHC_sf"/>
</dbReference>
<dbReference type="SUPFAM" id="SSF57756">
    <property type="entry name" value="Retrovirus zinc finger-like domains"/>
    <property type="match status" value="1"/>
</dbReference>
<evidence type="ECO:0000313" key="3">
    <source>
        <dbReference type="Proteomes" id="UP001516400"/>
    </source>
</evidence>
<evidence type="ECO:0000313" key="2">
    <source>
        <dbReference type="EMBL" id="KAL3269864.1"/>
    </source>
</evidence>